<dbReference type="InterPro" id="IPR008532">
    <property type="entry name" value="NFACT_RNA-bd"/>
</dbReference>
<gene>
    <name evidence="5" type="primary">rqcH</name>
    <name evidence="8" type="ORF">BI350_12760</name>
</gene>
<protein>
    <recommendedName>
        <fullName evidence="5">Rqc2 homolog RqcH</fullName>
        <shortName evidence="5">RqcH</shortName>
    </recommendedName>
</protein>
<keyword evidence="1 5" id="KW-0820">tRNA-binding</keyword>
<name>A0A1D8JHZ8_9BACL</name>
<keyword evidence="9" id="KW-1185">Reference proteome</keyword>
<accession>A0A1D8JHZ8</accession>
<dbReference type="PANTHER" id="PTHR15239:SF6">
    <property type="entry name" value="RIBOSOME QUALITY CONTROL COMPLEX SUBUNIT NEMF"/>
    <property type="match status" value="1"/>
</dbReference>
<evidence type="ECO:0000256" key="5">
    <source>
        <dbReference type="HAMAP-Rule" id="MF_00844"/>
    </source>
</evidence>
<evidence type="ECO:0000256" key="2">
    <source>
        <dbReference type="ARBA" id="ARBA00022730"/>
    </source>
</evidence>
<dbReference type="GO" id="GO:0019843">
    <property type="term" value="F:rRNA binding"/>
    <property type="evidence" value="ECO:0007669"/>
    <property type="project" value="UniProtKB-UniRule"/>
</dbReference>
<dbReference type="InterPro" id="IPR043682">
    <property type="entry name" value="RqcH_bacterial"/>
</dbReference>
<dbReference type="FunFam" id="2.30.310.10:FF:000004">
    <property type="entry name" value="Fibronectin-binding protein A"/>
    <property type="match status" value="1"/>
</dbReference>
<evidence type="ECO:0000256" key="1">
    <source>
        <dbReference type="ARBA" id="ARBA00022555"/>
    </source>
</evidence>
<feature type="region of interest" description="Disordered" evidence="6">
    <location>
        <begin position="432"/>
        <end position="451"/>
    </location>
</feature>
<dbReference type="Gene3D" id="1.10.8.50">
    <property type="match status" value="1"/>
</dbReference>
<dbReference type="GO" id="GO:0043023">
    <property type="term" value="F:ribosomal large subunit binding"/>
    <property type="evidence" value="ECO:0007669"/>
    <property type="project" value="UniProtKB-UniRule"/>
</dbReference>
<comment type="subunit">
    <text evidence="5">Associates with stalled 50S ribosomal subunits. Binds to RqcP.</text>
</comment>
<dbReference type="AlphaFoldDB" id="A0A1D8JHZ8"/>
<feature type="domain" description="NFACT RNA-binding" evidence="7">
    <location>
        <begin position="446"/>
        <end position="535"/>
    </location>
</feature>
<comment type="function">
    <text evidence="5">Key component of the ribosome quality control system (RQC), a ribosome-associated complex that mediates the extraction of incompletely synthesized nascent chains from stalled ribosomes and their subsequent degradation. RqcH recruits Ala-charged tRNA, and with RqcP directs the elongation of stalled nascent chains on 50S ribosomal subunits, leading to non-templated C-terminal alanine extensions (Ala tail). The Ala tail promotes nascent chain degradation. May add between 1 and at least 8 Ala residues. Binds to stalled 50S ribosomal subunits.</text>
</comment>
<dbReference type="Proteomes" id="UP000185746">
    <property type="component" value="Chromosome"/>
</dbReference>
<dbReference type="PANTHER" id="PTHR15239">
    <property type="entry name" value="NUCLEAR EXPORT MEDIATOR FACTOR NEMF"/>
    <property type="match status" value="1"/>
</dbReference>
<feature type="compositionally biased region" description="Basic residues" evidence="6">
    <location>
        <begin position="432"/>
        <end position="441"/>
    </location>
</feature>
<keyword evidence="3 5" id="KW-0694">RNA-binding</keyword>
<keyword evidence="2 5" id="KW-0699">rRNA-binding</keyword>
<sequence length="563" mass="64179">MAFDGLFTTAMVNELQVLEDGRLSRIHQPNGHEVIFTIRAKGKNYRLLVSIHPSYSRIHFTEETITNPPEPPMFCMVLRKHLEGGFITSVEQFETDRIIIMSIRAKNEIGDDIDRKLYIEIMGRHSNIILVDPAREMIIDSMKHLPPSVNSYRTVLPGQPYIPAPPQDKVNPFAISEEEFSSLLPTIETGRDFVRSFSGFSPINGEELLYRLQTKTAEKPYTIFKNFLASFNSDVGNPTIAEKANRTVFSATTLSHAEKTIAEFDTVSEMLDKVYFERAKRERVRSQAADLERWLNNEITKLKTKMGKLEKEQKSAGKLDTYQLYGELLTANGHAIQKGATEATVDNYYDQGTQITIPLDPQKTAFENAQRFFSRYSKAKNALVMIAEQLEITKDDIEYFEMVKQQVLQASPDDIAEIREELYELGYMKSRSKNTRKKKKRPMPETYHSSTGIKISVGKNNKQNDYLTFKMAARNHVWLHTKDIPGSHVVIHSDSPDETTLTEAAILAAYFSKARESSSVPVDYTEVKQVKKPNGAKPGFVIYFEQKTLFVTPEEDLVRKLFG</sequence>
<dbReference type="GO" id="GO:0000049">
    <property type="term" value="F:tRNA binding"/>
    <property type="evidence" value="ECO:0007669"/>
    <property type="project" value="UniProtKB-UniRule"/>
</dbReference>
<evidence type="ECO:0000259" key="7">
    <source>
        <dbReference type="Pfam" id="PF05670"/>
    </source>
</evidence>
<evidence type="ECO:0000313" key="9">
    <source>
        <dbReference type="Proteomes" id="UP000185746"/>
    </source>
</evidence>
<dbReference type="InterPro" id="IPR051608">
    <property type="entry name" value="RQC_Subunit_NEMF"/>
</dbReference>
<organism evidence="8 9">
    <name type="scientific">Sporosarcina ureilytica</name>
    <dbReference type="NCBI Taxonomy" id="298596"/>
    <lineage>
        <taxon>Bacteria</taxon>
        <taxon>Bacillati</taxon>
        <taxon>Bacillota</taxon>
        <taxon>Bacilli</taxon>
        <taxon>Bacillales</taxon>
        <taxon>Caryophanaceae</taxon>
        <taxon>Sporosarcina</taxon>
    </lineage>
</organism>
<dbReference type="Gene3D" id="3.40.970.40">
    <property type="entry name" value="fibrinogen binding protein from staphylococcus aureus domain like"/>
    <property type="match status" value="1"/>
</dbReference>
<dbReference type="HAMAP" id="MF_00844_B">
    <property type="entry name" value="RqcH_B"/>
    <property type="match status" value="1"/>
</dbReference>
<evidence type="ECO:0000256" key="6">
    <source>
        <dbReference type="SAM" id="MobiDB-lite"/>
    </source>
</evidence>
<comment type="similarity">
    <text evidence="5">Belongs to the NEMF family.</text>
</comment>
<keyword evidence="4 5" id="KW-0648">Protein biosynthesis</keyword>
<dbReference type="EMBL" id="CP017560">
    <property type="protein sequence ID" value="AOV08316.1"/>
    <property type="molecule type" value="Genomic_DNA"/>
</dbReference>
<dbReference type="RefSeq" id="WP_075528473.1">
    <property type="nucleotide sequence ID" value="NZ_CP017560.1"/>
</dbReference>
<evidence type="ECO:0000256" key="3">
    <source>
        <dbReference type="ARBA" id="ARBA00022884"/>
    </source>
</evidence>
<dbReference type="Gene3D" id="2.30.310.10">
    <property type="entry name" value="ibrinogen binding protein from staphylococcus aureus domain"/>
    <property type="match status" value="1"/>
</dbReference>
<evidence type="ECO:0000256" key="4">
    <source>
        <dbReference type="ARBA" id="ARBA00022917"/>
    </source>
</evidence>
<proteinExistence type="inferred from homology"/>
<dbReference type="Pfam" id="PF05833">
    <property type="entry name" value="NFACT_N"/>
    <property type="match status" value="1"/>
</dbReference>
<dbReference type="GO" id="GO:1990112">
    <property type="term" value="C:RQC complex"/>
    <property type="evidence" value="ECO:0007669"/>
    <property type="project" value="TreeGrafter"/>
</dbReference>
<reference evidence="8 9" key="1">
    <citation type="submission" date="2016-09" db="EMBL/GenBank/DDBJ databases">
        <title>Complete genome sequence of the Lysinibacillus sphaericus LMG 22257, a specie of Bacillus with ureolytic activity that can effectively biodeposit calcium carbonate.</title>
        <authorList>
            <person name="Yan W."/>
        </authorList>
    </citation>
    <scope>NUCLEOTIDE SEQUENCE [LARGE SCALE GENOMIC DNA]</scope>
    <source>
        <strain evidence="8 9">LMG 22257</strain>
    </source>
</reference>
<dbReference type="Pfam" id="PF05670">
    <property type="entry name" value="NFACT-R_1"/>
    <property type="match status" value="1"/>
</dbReference>
<evidence type="ECO:0000313" key="8">
    <source>
        <dbReference type="EMBL" id="AOV08316.1"/>
    </source>
</evidence>
<dbReference type="GO" id="GO:0072344">
    <property type="term" value="P:rescue of stalled ribosome"/>
    <property type="evidence" value="ECO:0007669"/>
    <property type="project" value="UniProtKB-UniRule"/>
</dbReference>
<dbReference type="KEGG" id="surl:BI350_12760"/>